<evidence type="ECO:0000256" key="6">
    <source>
        <dbReference type="PIRSR" id="PIRSR604254-1"/>
    </source>
</evidence>
<feature type="transmembrane region" description="Helical" evidence="8">
    <location>
        <begin position="183"/>
        <end position="202"/>
    </location>
</feature>
<feature type="transmembrane region" description="Helical" evidence="8">
    <location>
        <begin position="285"/>
        <end position="305"/>
    </location>
</feature>
<feature type="transmembrane region" description="Helical" evidence="8">
    <location>
        <begin position="244"/>
        <end position="265"/>
    </location>
</feature>
<comment type="subcellular location">
    <subcellularLocation>
        <location evidence="1">Membrane</location>
        <topology evidence="1">Multi-pass membrane protein</topology>
    </subcellularLocation>
</comment>
<feature type="binding site" evidence="6">
    <location>
        <position position="283"/>
    </location>
    <ligand>
        <name>Zn(2+)</name>
        <dbReference type="ChEBI" id="CHEBI:29105"/>
    </ligand>
</feature>
<evidence type="ECO:0000256" key="4">
    <source>
        <dbReference type="ARBA" id="ARBA00022989"/>
    </source>
</evidence>
<comment type="caution">
    <text evidence="9">The sequence shown here is derived from an EMBL/GenBank/DDBJ whole genome shotgun (WGS) entry which is preliminary data.</text>
</comment>
<dbReference type="EMBL" id="JAAAPX010000113">
    <property type="protein sequence ID" value="KAF4230688.1"/>
    <property type="molecule type" value="Genomic_DNA"/>
</dbReference>
<feature type="transmembrane region" description="Helical" evidence="8">
    <location>
        <begin position="214"/>
        <end position="232"/>
    </location>
</feature>
<keyword evidence="4 8" id="KW-1133">Transmembrane helix</keyword>
<keyword evidence="5 8" id="KW-0472">Membrane</keyword>
<dbReference type="PANTHER" id="PTHR20855">
    <property type="entry name" value="ADIPOR/PROGESTIN RECEPTOR-RELATED"/>
    <property type="match status" value="1"/>
</dbReference>
<gene>
    <name evidence="9" type="ORF">CNMCM6805_000634</name>
</gene>
<evidence type="ECO:0000256" key="8">
    <source>
        <dbReference type="SAM" id="Phobius"/>
    </source>
</evidence>
<evidence type="ECO:0000256" key="3">
    <source>
        <dbReference type="ARBA" id="ARBA00022692"/>
    </source>
</evidence>
<sequence length="619" mass="68811">MSARQRRPTESYQNGSNSSQPAAIASAVLEKPPEVVKKLLHWDDLPHWQRDNHHIHTGYRPASFSFLLSFQSLTYLHNETVNIYTHLLPSLLSLPAAYLLYQQLVPRYGTATRDDIIAFSCFFAGAAFCLGMSATYHTISNHSPLVARIGNTFDYVGIVGLIVGSFVPSVYYGFYCVPVLQRLYWTMICTIGLGCVIVSVLPKFRTPQWRPFRAAMFVGMGLSAVFPVLHGLQMFGFDQMTRQIGLGWLLLQGFLYILGATIYAARVPERLRPGKFDILGSSHQIFHVLVVCAAVAHLTGLLKAFDYRHRKPKGSKNRATLKKLGQLPDEKPVLRALKGKHNSDIVMDSHSHTICERSRVLQSNEENFHESPSSQDTDLTADASSSVFAYSSFQEPLLSADPVYMQASMSPTFLQKEFITKGLTSCPLAVHIPDAPQPTCACGGTVVFHMNQLRDMMANAGHLRLDQMLQGIKVALSVCQGFLQCKNCPKDSTSLLLPISTVDFTLQIFEYWISYGLAAQHSVGVDSARPRYGDYELCSEESWWISRFLLRARLVQCKEVFAVLQEAIDVCLGSPSGHLGPGLYDENRGGSCLDQILRGYEATVEAFLRCLSGNDVCPT</sequence>
<keyword evidence="6" id="KW-0862">Zinc</keyword>
<comment type="similarity">
    <text evidence="2">Belongs to the ADIPOR family.</text>
</comment>
<keyword evidence="3 8" id="KW-0812">Transmembrane</keyword>
<dbReference type="OrthoDB" id="1393670at2759"/>
<feature type="binding site" evidence="6">
    <location>
        <position position="287"/>
    </location>
    <ligand>
        <name>Zn(2+)</name>
        <dbReference type="ChEBI" id="CHEBI:29105"/>
    </ligand>
</feature>
<dbReference type="AlphaFoldDB" id="A0A8H4GK27"/>
<evidence type="ECO:0000256" key="7">
    <source>
        <dbReference type="SAM" id="MobiDB-lite"/>
    </source>
</evidence>
<name>A0A8H4GK27_9EURO</name>
<evidence type="ECO:0000313" key="10">
    <source>
        <dbReference type="Proteomes" id="UP000653565"/>
    </source>
</evidence>
<reference evidence="9" key="1">
    <citation type="journal article" date="2020" name="bioRxiv">
        <title>Genomic and phenotypic heterogeneity of clinical isolates of the human pathogens Aspergillus fumigatus, Aspergillus lentulus and Aspergillus fumigatiaffinis.</title>
        <authorList>
            <person name="dos Santos R.A.C."/>
            <person name="Steenwyk J.L."/>
            <person name="Rivero-Menendez O."/>
            <person name="Mead M.E."/>
            <person name="Silva L.P."/>
            <person name="Bastos R.W."/>
            <person name="Alastruey-Izquierdo A."/>
            <person name="Goldman G.H."/>
            <person name="Rokas A."/>
        </authorList>
    </citation>
    <scope>NUCLEOTIDE SEQUENCE</scope>
    <source>
        <strain evidence="9">CNM-CM6805</strain>
    </source>
</reference>
<keyword evidence="10" id="KW-1185">Reference proteome</keyword>
<evidence type="ECO:0000256" key="2">
    <source>
        <dbReference type="ARBA" id="ARBA00007018"/>
    </source>
</evidence>
<feature type="binding site" evidence="6">
    <location>
        <position position="137"/>
    </location>
    <ligand>
        <name>Zn(2+)</name>
        <dbReference type="ChEBI" id="CHEBI:29105"/>
    </ligand>
</feature>
<dbReference type="Pfam" id="PF03006">
    <property type="entry name" value="HlyIII"/>
    <property type="match status" value="1"/>
</dbReference>
<evidence type="ECO:0000256" key="5">
    <source>
        <dbReference type="ARBA" id="ARBA00023136"/>
    </source>
</evidence>
<evidence type="ECO:0008006" key="11">
    <source>
        <dbReference type="Google" id="ProtNLM"/>
    </source>
</evidence>
<dbReference type="PANTHER" id="PTHR20855:SF52">
    <property type="entry name" value="ADIPONECTIN RECEPTOR PROTEIN"/>
    <property type="match status" value="1"/>
</dbReference>
<feature type="transmembrane region" description="Helical" evidence="8">
    <location>
        <begin position="155"/>
        <end position="176"/>
    </location>
</feature>
<evidence type="ECO:0000313" key="9">
    <source>
        <dbReference type="EMBL" id="KAF4230688.1"/>
    </source>
</evidence>
<feature type="region of interest" description="Disordered" evidence="7">
    <location>
        <begin position="1"/>
        <end position="21"/>
    </location>
</feature>
<dbReference type="GO" id="GO:0046872">
    <property type="term" value="F:metal ion binding"/>
    <property type="evidence" value="ECO:0007669"/>
    <property type="project" value="UniProtKB-KW"/>
</dbReference>
<dbReference type="GO" id="GO:0006882">
    <property type="term" value="P:intracellular zinc ion homeostasis"/>
    <property type="evidence" value="ECO:0007669"/>
    <property type="project" value="TreeGrafter"/>
</dbReference>
<dbReference type="InterPro" id="IPR004254">
    <property type="entry name" value="AdipoR/HlyIII-related"/>
</dbReference>
<evidence type="ECO:0000256" key="1">
    <source>
        <dbReference type="ARBA" id="ARBA00004141"/>
    </source>
</evidence>
<feature type="compositionally biased region" description="Polar residues" evidence="7">
    <location>
        <begin position="10"/>
        <end position="21"/>
    </location>
</feature>
<dbReference type="GO" id="GO:0038023">
    <property type="term" value="F:signaling receptor activity"/>
    <property type="evidence" value="ECO:0007669"/>
    <property type="project" value="TreeGrafter"/>
</dbReference>
<accession>A0A8H4GK27</accession>
<dbReference type="Proteomes" id="UP000653565">
    <property type="component" value="Unassembled WGS sequence"/>
</dbReference>
<feature type="transmembrane region" description="Helical" evidence="8">
    <location>
        <begin position="116"/>
        <end position="135"/>
    </location>
</feature>
<reference evidence="9" key="2">
    <citation type="submission" date="2020-04" db="EMBL/GenBank/DDBJ databases">
        <authorList>
            <person name="Santos R.A.C."/>
            <person name="Steenwyk J.L."/>
            <person name="Rivero-Menendez O."/>
            <person name="Mead M.E."/>
            <person name="Silva L.P."/>
            <person name="Bastos R.W."/>
            <person name="Alastruey-Izquierdo A."/>
            <person name="Goldman G.H."/>
            <person name="Rokas A."/>
        </authorList>
    </citation>
    <scope>NUCLEOTIDE SEQUENCE</scope>
    <source>
        <strain evidence="9">CNM-CM6805</strain>
    </source>
</reference>
<dbReference type="GO" id="GO:0016020">
    <property type="term" value="C:membrane"/>
    <property type="evidence" value="ECO:0007669"/>
    <property type="project" value="UniProtKB-SubCell"/>
</dbReference>
<proteinExistence type="inferred from homology"/>
<organism evidence="9 10">
    <name type="scientific">Aspergillus fumigatiaffinis</name>
    <dbReference type="NCBI Taxonomy" id="340414"/>
    <lineage>
        <taxon>Eukaryota</taxon>
        <taxon>Fungi</taxon>
        <taxon>Dikarya</taxon>
        <taxon>Ascomycota</taxon>
        <taxon>Pezizomycotina</taxon>
        <taxon>Eurotiomycetes</taxon>
        <taxon>Eurotiomycetidae</taxon>
        <taxon>Eurotiales</taxon>
        <taxon>Aspergillaceae</taxon>
        <taxon>Aspergillus</taxon>
        <taxon>Aspergillus subgen. Fumigati</taxon>
    </lineage>
</organism>
<protein>
    <recommendedName>
        <fullName evidence="11">Hemolysin-III channel protein Izh2</fullName>
    </recommendedName>
</protein>
<keyword evidence="6" id="KW-0479">Metal-binding</keyword>